<keyword evidence="2" id="KW-1185">Reference proteome</keyword>
<name>A0ABR1IPP5_9AGAR</name>
<comment type="caution">
    <text evidence="1">The sequence shown here is derived from an EMBL/GenBank/DDBJ whole genome shotgun (WGS) entry which is preliminary data.</text>
</comment>
<sequence length="187" mass="20960">MKLASAVVTTTLSAQEDLLRIKEYSEQGEYDIGGLGLTLGNCFEELLELLRRIEKTCEASDNFLPFFHGQTNTKVLGEHRERLTAWKNGFYIETMRLSTAILNGQHEINNGERTNQAVGTSTMGGNNQTNTAAFTSANILDSVFNHIRGDQSNGTLNDRSVSVTVAERVVNQYRFMIGGRRRRARRQ</sequence>
<protein>
    <submittedName>
        <fullName evidence="1">Uncharacterized protein</fullName>
    </submittedName>
</protein>
<dbReference type="EMBL" id="JBANRG010000089">
    <property type="protein sequence ID" value="KAK7437006.1"/>
    <property type="molecule type" value="Genomic_DNA"/>
</dbReference>
<organism evidence="1 2">
    <name type="scientific">Marasmiellus scandens</name>
    <dbReference type="NCBI Taxonomy" id="2682957"/>
    <lineage>
        <taxon>Eukaryota</taxon>
        <taxon>Fungi</taxon>
        <taxon>Dikarya</taxon>
        <taxon>Basidiomycota</taxon>
        <taxon>Agaricomycotina</taxon>
        <taxon>Agaricomycetes</taxon>
        <taxon>Agaricomycetidae</taxon>
        <taxon>Agaricales</taxon>
        <taxon>Marasmiineae</taxon>
        <taxon>Omphalotaceae</taxon>
        <taxon>Marasmiellus</taxon>
    </lineage>
</organism>
<reference evidence="1 2" key="1">
    <citation type="submission" date="2024-01" db="EMBL/GenBank/DDBJ databases">
        <title>A draft genome for the cacao thread blight pathogen Marasmiellus scandens.</title>
        <authorList>
            <person name="Baruah I.K."/>
            <person name="Leung J."/>
            <person name="Bukari Y."/>
            <person name="Amoako-Attah I."/>
            <person name="Meinhardt L.W."/>
            <person name="Bailey B.A."/>
            <person name="Cohen S.P."/>
        </authorList>
    </citation>
    <scope>NUCLEOTIDE SEQUENCE [LARGE SCALE GENOMIC DNA]</scope>
    <source>
        <strain evidence="1 2">GH-19</strain>
    </source>
</reference>
<dbReference type="Proteomes" id="UP001498398">
    <property type="component" value="Unassembled WGS sequence"/>
</dbReference>
<accession>A0ABR1IPP5</accession>
<proteinExistence type="predicted"/>
<gene>
    <name evidence="1" type="ORF">VKT23_018821</name>
</gene>
<evidence type="ECO:0000313" key="1">
    <source>
        <dbReference type="EMBL" id="KAK7437006.1"/>
    </source>
</evidence>
<evidence type="ECO:0000313" key="2">
    <source>
        <dbReference type="Proteomes" id="UP001498398"/>
    </source>
</evidence>